<feature type="region of interest" description="Disordered" evidence="1">
    <location>
        <begin position="1"/>
        <end position="72"/>
    </location>
</feature>
<dbReference type="AlphaFoldDB" id="A0A8H4P233"/>
<gene>
    <name evidence="2" type="ORF">F53441_10603</name>
</gene>
<evidence type="ECO:0000313" key="3">
    <source>
        <dbReference type="Proteomes" id="UP000605986"/>
    </source>
</evidence>
<protein>
    <submittedName>
        <fullName evidence="2">Uncharacterized protein</fullName>
    </submittedName>
</protein>
<feature type="compositionally biased region" description="Low complexity" evidence="1">
    <location>
        <begin position="24"/>
        <end position="37"/>
    </location>
</feature>
<name>A0A8H4P233_9HYPO</name>
<reference evidence="2" key="1">
    <citation type="submission" date="2020-01" db="EMBL/GenBank/DDBJ databases">
        <title>Identification and distribution of gene clusters putatively required for synthesis of sphingolipid metabolism inhibitors in phylogenetically diverse species of the filamentous fungus Fusarium.</title>
        <authorList>
            <person name="Kim H.-S."/>
            <person name="Busman M."/>
            <person name="Brown D.W."/>
            <person name="Divon H."/>
            <person name="Uhlig S."/>
            <person name="Proctor R.H."/>
        </authorList>
    </citation>
    <scope>NUCLEOTIDE SEQUENCE</scope>
    <source>
        <strain evidence="2">NRRL 53441</strain>
    </source>
</reference>
<organism evidence="2 3">
    <name type="scientific">Fusarium austroafricanum</name>
    <dbReference type="NCBI Taxonomy" id="2364996"/>
    <lineage>
        <taxon>Eukaryota</taxon>
        <taxon>Fungi</taxon>
        <taxon>Dikarya</taxon>
        <taxon>Ascomycota</taxon>
        <taxon>Pezizomycotina</taxon>
        <taxon>Sordariomycetes</taxon>
        <taxon>Hypocreomycetidae</taxon>
        <taxon>Hypocreales</taxon>
        <taxon>Nectriaceae</taxon>
        <taxon>Fusarium</taxon>
        <taxon>Fusarium concolor species complex</taxon>
    </lineage>
</organism>
<feature type="compositionally biased region" description="Basic and acidic residues" evidence="1">
    <location>
        <begin position="52"/>
        <end position="72"/>
    </location>
</feature>
<comment type="caution">
    <text evidence="2">The sequence shown here is derived from an EMBL/GenBank/DDBJ whole genome shotgun (WGS) entry which is preliminary data.</text>
</comment>
<evidence type="ECO:0000256" key="1">
    <source>
        <dbReference type="SAM" id="MobiDB-lite"/>
    </source>
</evidence>
<sequence>MVGMTITFTHKADASVPKKSIPEDATTQTADTNPTTNKADHPTAEGSSNKNIDGKKVKSDKGDNAAKQEDRDKVWEEHYQKLFNQTDEEFYAEFPELKNAPVAATCPSKAFEYINDYDDDNLEDLEQCGGKK</sequence>
<dbReference type="Proteomes" id="UP000605986">
    <property type="component" value="Unassembled WGS sequence"/>
</dbReference>
<dbReference type="EMBL" id="JAADJG010000504">
    <property type="protein sequence ID" value="KAF4445697.1"/>
    <property type="molecule type" value="Genomic_DNA"/>
</dbReference>
<proteinExistence type="predicted"/>
<accession>A0A8H4P233</accession>
<keyword evidence="3" id="KW-1185">Reference proteome</keyword>
<evidence type="ECO:0000313" key="2">
    <source>
        <dbReference type="EMBL" id="KAF4445697.1"/>
    </source>
</evidence>